<dbReference type="PANTHER" id="PTHR32479">
    <property type="entry name" value="GLYCOLATE OXIDASE IRON-SULFUR SUBUNIT"/>
    <property type="match status" value="1"/>
</dbReference>
<evidence type="ECO:0000313" key="5">
    <source>
        <dbReference type="EMBL" id="BBP89922.1"/>
    </source>
</evidence>
<keyword evidence="2" id="KW-0408">Iron</keyword>
<dbReference type="AlphaFoldDB" id="A0A5S9MBF0"/>
<dbReference type="PROSITE" id="PS00198">
    <property type="entry name" value="4FE4S_FER_1"/>
    <property type="match status" value="1"/>
</dbReference>
<dbReference type="Pfam" id="PF00037">
    <property type="entry name" value="Fer4"/>
    <property type="match status" value="1"/>
</dbReference>
<evidence type="ECO:0000256" key="2">
    <source>
        <dbReference type="ARBA" id="ARBA00023004"/>
    </source>
</evidence>
<sequence>MKAVRDGVIEPDEDVEHSLNLCLGCRACEPVCPSGVKYGRLLEDARDIIQQHKKQSIPVKLVRRAVFKGLFPSQSRMRQAAGLLRFYQTSGLQTAARKTGMLKVLPPHLRLMEQALPKVPRQQKNRVTEYKAAGPASKRVAFFTGCLMDTVFPVQTKRPSSFCSWQAVTLSSLLFRRAAERFMVIAEKKSKRNS</sequence>
<evidence type="ECO:0000259" key="4">
    <source>
        <dbReference type="PROSITE" id="PS51379"/>
    </source>
</evidence>
<protein>
    <recommendedName>
        <fullName evidence="4">4Fe-4S ferredoxin-type domain-containing protein</fullName>
    </recommendedName>
</protein>
<dbReference type="InterPro" id="IPR009051">
    <property type="entry name" value="Helical_ferredxn"/>
</dbReference>
<evidence type="ECO:0000313" key="6">
    <source>
        <dbReference type="Proteomes" id="UP000464658"/>
    </source>
</evidence>
<dbReference type="Proteomes" id="UP000464658">
    <property type="component" value="Chromosome"/>
</dbReference>
<feature type="domain" description="4Fe-4S ferredoxin-type" evidence="4">
    <location>
        <begin position="13"/>
        <end position="44"/>
    </location>
</feature>
<evidence type="ECO:0000256" key="3">
    <source>
        <dbReference type="ARBA" id="ARBA00023014"/>
    </source>
</evidence>
<dbReference type="GO" id="GO:0046872">
    <property type="term" value="F:metal ion binding"/>
    <property type="evidence" value="ECO:0007669"/>
    <property type="project" value="UniProtKB-KW"/>
</dbReference>
<keyword evidence="3" id="KW-0411">Iron-sulfur</keyword>
<evidence type="ECO:0000256" key="1">
    <source>
        <dbReference type="ARBA" id="ARBA00022723"/>
    </source>
</evidence>
<name>A0A5S9MBF0_BACIA</name>
<gene>
    <name evidence="5" type="ORF">BsIDN1_35400</name>
</gene>
<proteinExistence type="predicted"/>
<dbReference type="EMBL" id="AP021906">
    <property type="protein sequence ID" value="BBP89922.1"/>
    <property type="molecule type" value="Genomic_DNA"/>
</dbReference>
<dbReference type="Gene3D" id="1.10.1060.10">
    <property type="entry name" value="Alpha-helical ferredoxin"/>
    <property type="match status" value="1"/>
</dbReference>
<accession>A0A5S9MBF0</accession>
<organism evidence="5 6">
    <name type="scientific">Bacillus safensis</name>
    <dbReference type="NCBI Taxonomy" id="561879"/>
    <lineage>
        <taxon>Bacteria</taxon>
        <taxon>Bacillati</taxon>
        <taxon>Bacillota</taxon>
        <taxon>Bacilli</taxon>
        <taxon>Bacillales</taxon>
        <taxon>Bacillaceae</taxon>
        <taxon>Bacillus</taxon>
    </lineage>
</organism>
<dbReference type="InterPro" id="IPR017896">
    <property type="entry name" value="4Fe4S_Fe-S-bd"/>
</dbReference>
<dbReference type="SUPFAM" id="SSF54862">
    <property type="entry name" value="4Fe-4S ferredoxins"/>
    <property type="match status" value="1"/>
</dbReference>
<keyword evidence="1" id="KW-0479">Metal-binding</keyword>
<reference evidence="5 6" key="1">
    <citation type="submission" date="2019-12" db="EMBL/GenBank/DDBJ databases">
        <title>Full genome sequence of a Bacillus safensis strain isolated from commercially available natto in Indonesia.</title>
        <authorList>
            <person name="Yoshida M."/>
            <person name="Uomi M."/>
            <person name="Waturangi D."/>
            <person name="Ekaputri J.J."/>
            <person name="Setiamarga D.H.E."/>
        </authorList>
    </citation>
    <scope>NUCLEOTIDE SEQUENCE [LARGE SCALE GENOMIC DNA]</scope>
    <source>
        <strain evidence="5 6">IDN1</strain>
    </source>
</reference>
<dbReference type="PANTHER" id="PTHR32479:SF17">
    <property type="entry name" value="GLYCOLATE OXIDASE IRON-SULFUR SUBUNIT"/>
    <property type="match status" value="1"/>
</dbReference>
<dbReference type="GO" id="GO:0051536">
    <property type="term" value="F:iron-sulfur cluster binding"/>
    <property type="evidence" value="ECO:0007669"/>
    <property type="project" value="UniProtKB-KW"/>
</dbReference>
<dbReference type="InterPro" id="IPR017900">
    <property type="entry name" value="4Fe4S_Fe_S_CS"/>
</dbReference>
<dbReference type="PROSITE" id="PS51379">
    <property type="entry name" value="4FE4S_FER_2"/>
    <property type="match status" value="1"/>
</dbReference>